<name>A0AA39ZAP7_9PEZI</name>
<accession>A0AA39ZAP7</accession>
<gene>
    <name evidence="1" type="ORF">QBC41DRAFT_348044</name>
</gene>
<dbReference type="Proteomes" id="UP001174997">
    <property type="component" value="Unassembled WGS sequence"/>
</dbReference>
<dbReference type="AlphaFoldDB" id="A0AA39ZAP7"/>
<proteinExistence type="predicted"/>
<sequence length="142" mass="14613">MAATTSPIPVATFGKDPKVAEQVREKLLPDIEVVHCALSLPAALAELPSLCAGETAVSPSSGLGTNANADGAARKIPQAIFFGGGFTDDEYEQIAAAVQARAPGVHMIKVQKRDVLAAGSFGPNPDTIAKIYRKKMAALAAA</sequence>
<comment type="caution">
    <text evidence="1">The sequence shown here is derived from an EMBL/GenBank/DDBJ whole genome shotgun (WGS) entry which is preliminary data.</text>
</comment>
<evidence type="ECO:0000313" key="2">
    <source>
        <dbReference type="Proteomes" id="UP001174997"/>
    </source>
</evidence>
<keyword evidence="2" id="KW-1185">Reference proteome</keyword>
<evidence type="ECO:0000313" key="1">
    <source>
        <dbReference type="EMBL" id="KAK0667442.1"/>
    </source>
</evidence>
<organism evidence="1 2">
    <name type="scientific">Cercophora samala</name>
    <dbReference type="NCBI Taxonomy" id="330535"/>
    <lineage>
        <taxon>Eukaryota</taxon>
        <taxon>Fungi</taxon>
        <taxon>Dikarya</taxon>
        <taxon>Ascomycota</taxon>
        <taxon>Pezizomycotina</taxon>
        <taxon>Sordariomycetes</taxon>
        <taxon>Sordariomycetidae</taxon>
        <taxon>Sordariales</taxon>
        <taxon>Lasiosphaeriaceae</taxon>
        <taxon>Cercophora</taxon>
    </lineage>
</organism>
<protein>
    <submittedName>
        <fullName evidence="1">Uncharacterized protein</fullName>
    </submittedName>
</protein>
<reference evidence="1" key="1">
    <citation type="submission" date="2023-06" db="EMBL/GenBank/DDBJ databases">
        <title>Genome-scale phylogeny and comparative genomics of the fungal order Sordariales.</title>
        <authorList>
            <consortium name="Lawrence Berkeley National Laboratory"/>
            <person name="Hensen N."/>
            <person name="Bonometti L."/>
            <person name="Westerberg I."/>
            <person name="Brannstrom I.O."/>
            <person name="Guillou S."/>
            <person name="Cros-Aarteil S."/>
            <person name="Calhoun S."/>
            <person name="Haridas S."/>
            <person name="Kuo A."/>
            <person name="Mondo S."/>
            <person name="Pangilinan J."/>
            <person name="Riley R."/>
            <person name="Labutti K."/>
            <person name="Andreopoulos B."/>
            <person name="Lipzen A."/>
            <person name="Chen C."/>
            <person name="Yanf M."/>
            <person name="Daum C."/>
            <person name="Ng V."/>
            <person name="Clum A."/>
            <person name="Steindorff A."/>
            <person name="Ohm R."/>
            <person name="Martin F."/>
            <person name="Silar P."/>
            <person name="Natvig D."/>
            <person name="Lalanne C."/>
            <person name="Gautier V."/>
            <person name="Ament-Velasquez S.L."/>
            <person name="Kruys A."/>
            <person name="Hutchinson M.I."/>
            <person name="Powell A.J."/>
            <person name="Barry K."/>
            <person name="Miller A.N."/>
            <person name="Grigoriev I.V."/>
            <person name="Debuchy R."/>
            <person name="Gladieux P."/>
            <person name="Thoren M.H."/>
            <person name="Johannesson H."/>
        </authorList>
    </citation>
    <scope>NUCLEOTIDE SEQUENCE</scope>
    <source>
        <strain evidence="1">CBS 307.81</strain>
    </source>
</reference>
<dbReference type="EMBL" id="JAULSY010000072">
    <property type="protein sequence ID" value="KAK0667442.1"/>
    <property type="molecule type" value="Genomic_DNA"/>
</dbReference>